<comment type="subcellular location">
    <subcellularLocation>
        <location evidence="11">Cell membrane</location>
        <topology evidence="11">Single-pass membrane protein</topology>
    </subcellularLocation>
</comment>
<evidence type="ECO:0000256" key="5">
    <source>
        <dbReference type="ARBA" id="ARBA00022741"/>
    </source>
</evidence>
<dbReference type="NCBIfam" id="TIGR00681">
    <property type="entry name" value="kdpC"/>
    <property type="match status" value="1"/>
</dbReference>
<gene>
    <name evidence="11" type="primary">kdpC</name>
    <name evidence="12" type="ORF">GGR03_000423</name>
</gene>
<evidence type="ECO:0000256" key="3">
    <source>
        <dbReference type="ARBA" id="ARBA00022538"/>
    </source>
</evidence>
<keyword evidence="6 11" id="KW-0067">ATP-binding</keyword>
<dbReference type="InterPro" id="IPR003820">
    <property type="entry name" value="KdpC"/>
</dbReference>
<dbReference type="RefSeq" id="WP_183205894.1">
    <property type="nucleotide sequence ID" value="NZ_JAAAMM010000001.1"/>
</dbReference>
<organism evidence="12 13">
    <name type="scientific">Aurantimonas endophytica</name>
    <dbReference type="NCBI Taxonomy" id="1522175"/>
    <lineage>
        <taxon>Bacteria</taxon>
        <taxon>Pseudomonadati</taxon>
        <taxon>Pseudomonadota</taxon>
        <taxon>Alphaproteobacteria</taxon>
        <taxon>Hyphomicrobiales</taxon>
        <taxon>Aurantimonadaceae</taxon>
        <taxon>Aurantimonas</taxon>
    </lineage>
</organism>
<evidence type="ECO:0000256" key="4">
    <source>
        <dbReference type="ARBA" id="ARBA00022692"/>
    </source>
</evidence>
<keyword evidence="13" id="KW-1185">Reference proteome</keyword>
<dbReference type="NCBIfam" id="NF001454">
    <property type="entry name" value="PRK00315.1"/>
    <property type="match status" value="1"/>
</dbReference>
<dbReference type="HAMAP" id="MF_00276">
    <property type="entry name" value="KdpC"/>
    <property type="match status" value="1"/>
</dbReference>
<comment type="caution">
    <text evidence="12">The sequence shown here is derived from an EMBL/GenBank/DDBJ whole genome shotgun (WGS) entry which is preliminary data.</text>
</comment>
<dbReference type="GO" id="GO:0005524">
    <property type="term" value="F:ATP binding"/>
    <property type="evidence" value="ECO:0007669"/>
    <property type="project" value="UniProtKB-UniRule"/>
</dbReference>
<dbReference type="PIRSF" id="PIRSF001296">
    <property type="entry name" value="K_ATPase_KdpC"/>
    <property type="match status" value="1"/>
</dbReference>
<evidence type="ECO:0000256" key="7">
    <source>
        <dbReference type="ARBA" id="ARBA00022958"/>
    </source>
</evidence>
<dbReference type="GO" id="GO:0008556">
    <property type="term" value="F:P-type potassium transmembrane transporter activity"/>
    <property type="evidence" value="ECO:0007669"/>
    <property type="project" value="InterPro"/>
</dbReference>
<evidence type="ECO:0000256" key="10">
    <source>
        <dbReference type="ARBA" id="ARBA00023136"/>
    </source>
</evidence>
<keyword evidence="4 11" id="KW-0812">Transmembrane</keyword>
<keyword evidence="8 11" id="KW-1133">Transmembrane helix</keyword>
<protein>
    <recommendedName>
        <fullName evidence="11">Potassium-transporting ATPase KdpC subunit</fullName>
    </recommendedName>
    <alternativeName>
        <fullName evidence="11">ATP phosphohydrolase [potassium-transporting] C chain</fullName>
    </alternativeName>
    <alternativeName>
        <fullName evidence="11">Potassium-binding and translocating subunit C</fullName>
    </alternativeName>
    <alternativeName>
        <fullName evidence="11">Potassium-translocating ATPase C chain</fullName>
    </alternativeName>
</protein>
<dbReference type="PANTHER" id="PTHR30042:SF2">
    <property type="entry name" value="POTASSIUM-TRANSPORTING ATPASE KDPC SUBUNIT"/>
    <property type="match status" value="1"/>
</dbReference>
<evidence type="ECO:0000256" key="8">
    <source>
        <dbReference type="ARBA" id="ARBA00022989"/>
    </source>
</evidence>
<evidence type="ECO:0000313" key="12">
    <source>
        <dbReference type="EMBL" id="MBB4001376.1"/>
    </source>
</evidence>
<keyword evidence="2 11" id="KW-1003">Cell membrane</keyword>
<comment type="similarity">
    <text evidence="11">Belongs to the KdpC family.</text>
</comment>
<proteinExistence type="inferred from homology"/>
<dbReference type="EMBL" id="JACIEM010000001">
    <property type="protein sequence ID" value="MBB4001376.1"/>
    <property type="molecule type" value="Genomic_DNA"/>
</dbReference>
<evidence type="ECO:0000256" key="6">
    <source>
        <dbReference type="ARBA" id="ARBA00022840"/>
    </source>
</evidence>
<keyword evidence="5 11" id="KW-0547">Nucleotide-binding</keyword>
<dbReference type="GO" id="GO:0005886">
    <property type="term" value="C:plasma membrane"/>
    <property type="evidence" value="ECO:0007669"/>
    <property type="project" value="UniProtKB-SubCell"/>
</dbReference>
<evidence type="ECO:0000256" key="9">
    <source>
        <dbReference type="ARBA" id="ARBA00023065"/>
    </source>
</evidence>
<dbReference type="Pfam" id="PF02669">
    <property type="entry name" value="KdpC"/>
    <property type="match status" value="1"/>
</dbReference>
<keyword evidence="7 11" id="KW-0630">Potassium</keyword>
<dbReference type="AlphaFoldDB" id="A0A7W6HA35"/>
<reference evidence="12 13" key="1">
    <citation type="submission" date="2020-08" db="EMBL/GenBank/DDBJ databases">
        <title>Genomic Encyclopedia of Type Strains, Phase IV (KMG-IV): sequencing the most valuable type-strain genomes for metagenomic binning, comparative biology and taxonomic classification.</title>
        <authorList>
            <person name="Goeker M."/>
        </authorList>
    </citation>
    <scope>NUCLEOTIDE SEQUENCE [LARGE SCALE GENOMIC DNA]</scope>
    <source>
        <strain evidence="12 13">DSM 103570</strain>
    </source>
</reference>
<comment type="function">
    <text evidence="11">Part of the high-affinity ATP-driven potassium transport (or Kdp) system, which catalyzes the hydrolysis of ATP coupled with the electrogenic transport of potassium into the cytoplasm. This subunit acts as a catalytic chaperone that increases the ATP-binding affinity of the ATP-hydrolyzing subunit KdpB by the formation of a transient KdpB/KdpC/ATP ternary complex.</text>
</comment>
<keyword evidence="10 11" id="KW-0472">Membrane</keyword>
<evidence type="ECO:0000256" key="2">
    <source>
        <dbReference type="ARBA" id="ARBA00022475"/>
    </source>
</evidence>
<keyword evidence="3 11" id="KW-0633">Potassium transport</keyword>
<keyword evidence="1 11" id="KW-0813">Transport</keyword>
<evidence type="ECO:0000313" key="13">
    <source>
        <dbReference type="Proteomes" id="UP000588647"/>
    </source>
</evidence>
<accession>A0A7W6HA35</accession>
<evidence type="ECO:0000256" key="1">
    <source>
        <dbReference type="ARBA" id="ARBA00022448"/>
    </source>
</evidence>
<comment type="subunit">
    <text evidence="11">The system is composed of three essential subunits: KdpA, KdpB and KdpC.</text>
</comment>
<sequence length="205" mass="21201">MLTFLRPALVMLASMTLLTGFAYPLAMTGLAQMLFPEQANGSRIVRDGTVIGSSLVAQAFEGEGYFHPRPSAVEYNGAGTGGSNLGPTSGDLIARVGAEADRLAAEGGGAPVPIDLVTTWASGLDPHVSPAAALFQAERVAGARQIPVSDIRDLVLSQVEQRTFGLLGEPRVNVLQLNLALDAMAPDPAVRDGGTPVAAEAPARQ</sequence>
<evidence type="ECO:0000256" key="11">
    <source>
        <dbReference type="HAMAP-Rule" id="MF_00276"/>
    </source>
</evidence>
<dbReference type="Proteomes" id="UP000588647">
    <property type="component" value="Unassembled WGS sequence"/>
</dbReference>
<name>A0A7W6HA35_9HYPH</name>
<dbReference type="PANTHER" id="PTHR30042">
    <property type="entry name" value="POTASSIUM-TRANSPORTING ATPASE C CHAIN"/>
    <property type="match status" value="1"/>
</dbReference>
<keyword evidence="9 11" id="KW-0406">Ion transport</keyword>